<organism evidence="1">
    <name type="scientific">Anguilla anguilla</name>
    <name type="common">European freshwater eel</name>
    <name type="synonym">Muraena anguilla</name>
    <dbReference type="NCBI Taxonomy" id="7936"/>
    <lineage>
        <taxon>Eukaryota</taxon>
        <taxon>Metazoa</taxon>
        <taxon>Chordata</taxon>
        <taxon>Craniata</taxon>
        <taxon>Vertebrata</taxon>
        <taxon>Euteleostomi</taxon>
        <taxon>Actinopterygii</taxon>
        <taxon>Neopterygii</taxon>
        <taxon>Teleostei</taxon>
        <taxon>Anguilliformes</taxon>
        <taxon>Anguillidae</taxon>
        <taxon>Anguilla</taxon>
    </lineage>
</organism>
<name>A0A0E9U1J7_ANGAN</name>
<accession>A0A0E9U1J7</accession>
<protein>
    <submittedName>
        <fullName evidence="1">Uncharacterized protein</fullName>
    </submittedName>
</protein>
<sequence>MRHFEVWWS</sequence>
<proteinExistence type="predicted"/>
<evidence type="ECO:0000313" key="1">
    <source>
        <dbReference type="EMBL" id="JAH58833.1"/>
    </source>
</evidence>
<reference evidence="1" key="2">
    <citation type="journal article" date="2015" name="Fish Shellfish Immunol.">
        <title>Early steps in the European eel (Anguilla anguilla)-Vibrio vulnificus interaction in the gills: Role of the RtxA13 toxin.</title>
        <authorList>
            <person name="Callol A."/>
            <person name="Pajuelo D."/>
            <person name="Ebbesson L."/>
            <person name="Teles M."/>
            <person name="MacKenzie S."/>
            <person name="Amaro C."/>
        </authorList>
    </citation>
    <scope>NUCLEOTIDE SEQUENCE</scope>
</reference>
<reference evidence="1" key="1">
    <citation type="submission" date="2014-11" db="EMBL/GenBank/DDBJ databases">
        <authorList>
            <person name="Amaro Gonzalez C."/>
        </authorList>
    </citation>
    <scope>NUCLEOTIDE SEQUENCE</scope>
</reference>
<dbReference type="EMBL" id="GBXM01049744">
    <property type="protein sequence ID" value="JAH58833.1"/>
    <property type="molecule type" value="Transcribed_RNA"/>
</dbReference>